<feature type="region of interest" description="Disordered" evidence="1">
    <location>
        <begin position="25"/>
        <end position="66"/>
    </location>
</feature>
<proteinExistence type="predicted"/>
<name>A0A8S0SJ22_OLEEU</name>
<reference evidence="2 3" key="1">
    <citation type="submission" date="2019-12" db="EMBL/GenBank/DDBJ databases">
        <authorList>
            <person name="Alioto T."/>
            <person name="Alioto T."/>
            <person name="Gomez Garrido J."/>
        </authorList>
    </citation>
    <scope>NUCLEOTIDE SEQUENCE [LARGE SCALE GENOMIC DNA]</scope>
</reference>
<evidence type="ECO:0000313" key="3">
    <source>
        <dbReference type="Proteomes" id="UP000594638"/>
    </source>
</evidence>
<gene>
    <name evidence="2" type="ORF">OLEA9_A056571</name>
</gene>
<dbReference type="Gramene" id="OE9A056571T1">
    <property type="protein sequence ID" value="OE9A056571C1"/>
    <property type="gene ID" value="OE9A056571"/>
</dbReference>
<comment type="caution">
    <text evidence="2">The sequence shown here is derived from an EMBL/GenBank/DDBJ whole genome shotgun (WGS) entry which is preliminary data.</text>
</comment>
<accession>A0A8S0SJ22</accession>
<dbReference type="AlphaFoldDB" id="A0A8S0SJ22"/>
<evidence type="ECO:0000313" key="2">
    <source>
        <dbReference type="EMBL" id="CAA2991630.1"/>
    </source>
</evidence>
<dbReference type="EMBL" id="CACTIH010005426">
    <property type="protein sequence ID" value="CAA2991630.1"/>
    <property type="molecule type" value="Genomic_DNA"/>
</dbReference>
<sequence>MAGNNGQKKSSSCCISLFNIFKGKRPRGRRAAEDTTPPDSLKGIKKEASDYSSSTEQKWKNEVGPTVEQNVEEHNKTATLNSSEDDKLLKMLITSSLQM</sequence>
<keyword evidence="3" id="KW-1185">Reference proteome</keyword>
<protein>
    <submittedName>
        <fullName evidence="2">Uncharacterized protein</fullName>
    </submittedName>
</protein>
<organism evidence="2 3">
    <name type="scientific">Olea europaea subsp. europaea</name>
    <dbReference type="NCBI Taxonomy" id="158383"/>
    <lineage>
        <taxon>Eukaryota</taxon>
        <taxon>Viridiplantae</taxon>
        <taxon>Streptophyta</taxon>
        <taxon>Embryophyta</taxon>
        <taxon>Tracheophyta</taxon>
        <taxon>Spermatophyta</taxon>
        <taxon>Magnoliopsida</taxon>
        <taxon>eudicotyledons</taxon>
        <taxon>Gunneridae</taxon>
        <taxon>Pentapetalae</taxon>
        <taxon>asterids</taxon>
        <taxon>lamiids</taxon>
        <taxon>Lamiales</taxon>
        <taxon>Oleaceae</taxon>
        <taxon>Oleeae</taxon>
        <taxon>Olea</taxon>
    </lineage>
</organism>
<evidence type="ECO:0000256" key="1">
    <source>
        <dbReference type="SAM" id="MobiDB-lite"/>
    </source>
</evidence>
<dbReference type="Proteomes" id="UP000594638">
    <property type="component" value="Unassembled WGS sequence"/>
</dbReference>